<reference evidence="2" key="1">
    <citation type="journal article" date="2022" name="Mol. Ecol. Resour.">
        <title>The genomes of chicory, endive, great burdock and yacon provide insights into Asteraceae palaeo-polyploidization history and plant inulin production.</title>
        <authorList>
            <person name="Fan W."/>
            <person name="Wang S."/>
            <person name="Wang H."/>
            <person name="Wang A."/>
            <person name="Jiang F."/>
            <person name="Liu H."/>
            <person name="Zhao H."/>
            <person name="Xu D."/>
            <person name="Zhang Y."/>
        </authorList>
    </citation>
    <scope>NUCLEOTIDE SEQUENCE [LARGE SCALE GENOMIC DNA]</scope>
    <source>
        <strain evidence="2">cv. Niubang</strain>
    </source>
</reference>
<keyword evidence="2" id="KW-1185">Reference proteome</keyword>
<reference evidence="1 2" key="2">
    <citation type="journal article" date="2022" name="Mol. Ecol. Resour.">
        <title>The genomes of chicory, endive, great burdock and yacon provide insights into Asteraceae paleo-polyploidization history and plant inulin production.</title>
        <authorList>
            <person name="Fan W."/>
            <person name="Wang S."/>
            <person name="Wang H."/>
            <person name="Wang A."/>
            <person name="Jiang F."/>
            <person name="Liu H."/>
            <person name="Zhao H."/>
            <person name="Xu D."/>
            <person name="Zhang Y."/>
        </authorList>
    </citation>
    <scope>NUCLEOTIDE SEQUENCE [LARGE SCALE GENOMIC DNA]</scope>
    <source>
        <strain evidence="2">cv. Niubang</strain>
    </source>
</reference>
<name>A0ACB9EJ31_ARCLA</name>
<proteinExistence type="predicted"/>
<accession>A0ACB9EJ31</accession>
<gene>
    <name evidence="1" type="ORF">L6452_06160</name>
</gene>
<comment type="caution">
    <text evidence="1">The sequence shown here is derived from an EMBL/GenBank/DDBJ whole genome shotgun (WGS) entry which is preliminary data.</text>
</comment>
<protein>
    <submittedName>
        <fullName evidence="1">Uncharacterized protein</fullName>
    </submittedName>
</protein>
<dbReference type="EMBL" id="CM042048">
    <property type="protein sequence ID" value="KAI3758593.1"/>
    <property type="molecule type" value="Genomic_DNA"/>
</dbReference>
<sequence>MRPTLPPPPAPEPHRSLPMMTESRSFMFYSKEISKRMLDYMKSRSASPAQTMVEEDGGATAATAGDSGTGVFPLCRKQESLLDLPTETIKPPSDLPTSTRCTNEDITRVLMLRVVS</sequence>
<evidence type="ECO:0000313" key="1">
    <source>
        <dbReference type="EMBL" id="KAI3758593.1"/>
    </source>
</evidence>
<dbReference type="Proteomes" id="UP001055879">
    <property type="component" value="Linkage Group LG02"/>
</dbReference>
<evidence type="ECO:0000313" key="2">
    <source>
        <dbReference type="Proteomes" id="UP001055879"/>
    </source>
</evidence>
<organism evidence="1 2">
    <name type="scientific">Arctium lappa</name>
    <name type="common">Greater burdock</name>
    <name type="synonym">Lappa major</name>
    <dbReference type="NCBI Taxonomy" id="4217"/>
    <lineage>
        <taxon>Eukaryota</taxon>
        <taxon>Viridiplantae</taxon>
        <taxon>Streptophyta</taxon>
        <taxon>Embryophyta</taxon>
        <taxon>Tracheophyta</taxon>
        <taxon>Spermatophyta</taxon>
        <taxon>Magnoliopsida</taxon>
        <taxon>eudicotyledons</taxon>
        <taxon>Gunneridae</taxon>
        <taxon>Pentapetalae</taxon>
        <taxon>asterids</taxon>
        <taxon>campanulids</taxon>
        <taxon>Asterales</taxon>
        <taxon>Asteraceae</taxon>
        <taxon>Carduoideae</taxon>
        <taxon>Cardueae</taxon>
        <taxon>Arctiinae</taxon>
        <taxon>Arctium</taxon>
    </lineage>
</organism>